<accession>A0A9N7JK93</accession>
<keyword evidence="4" id="KW-1185">Reference proteome</keyword>
<organism evidence="1 3">
    <name type="scientific">Clostridium septicum</name>
    <dbReference type="NCBI Taxonomy" id="1504"/>
    <lineage>
        <taxon>Bacteria</taxon>
        <taxon>Bacillati</taxon>
        <taxon>Bacillota</taxon>
        <taxon>Clostridia</taxon>
        <taxon>Eubacteriales</taxon>
        <taxon>Clostridiaceae</taxon>
        <taxon>Clostridium</taxon>
    </lineage>
</organism>
<reference evidence="2" key="2">
    <citation type="submission" date="2022-06" db="EMBL/GenBank/DDBJ databases">
        <authorList>
            <person name="Holder M.E."/>
            <person name="Ajami N.J."/>
            <person name="Petrosino J.F."/>
        </authorList>
    </citation>
    <scope>NUCLEOTIDE SEQUENCE</scope>
    <source>
        <strain evidence="2">RMA 8861</strain>
    </source>
</reference>
<dbReference type="Gene3D" id="2.60.300.12">
    <property type="entry name" value="HesB-like domain"/>
    <property type="match status" value="1"/>
</dbReference>
<dbReference type="GeneID" id="303559535"/>
<evidence type="ECO:0000313" key="2">
    <source>
        <dbReference type="EMBL" id="USR99975.1"/>
    </source>
</evidence>
<dbReference type="InterPro" id="IPR035903">
    <property type="entry name" value="HesB-like_dom_sf"/>
</dbReference>
<dbReference type="RefSeq" id="WP_120140461.1">
    <property type="nucleotide sequence ID" value="NZ_CP023671.1"/>
</dbReference>
<gene>
    <name evidence="1" type="ORF">CP523_02435</name>
    <name evidence="2" type="ORF">NH397_10765</name>
</gene>
<protein>
    <recommendedName>
        <fullName evidence="5">FeS cluster biogenesis domain-containing protein</fullName>
    </recommendedName>
</protein>
<evidence type="ECO:0000313" key="1">
    <source>
        <dbReference type="EMBL" id="AYE33397.1"/>
    </source>
</evidence>
<dbReference type="EMBL" id="CP023671">
    <property type="protein sequence ID" value="AYE33397.1"/>
    <property type="molecule type" value="Genomic_DNA"/>
</dbReference>
<name>A0A9N7JK93_CLOSE</name>
<sequence length="91" mass="10522">MNILFDEKAKEGLLELVNNGSNDYVRVKVAAVGCGKPAYDIYCDYKSQNDIEVEINSIKFVIDKKDERLCDNIEIKYDKDIYNNGFYIRSL</sequence>
<dbReference type="Proteomes" id="UP000280586">
    <property type="component" value="Chromosome"/>
</dbReference>
<evidence type="ECO:0008006" key="5">
    <source>
        <dbReference type="Google" id="ProtNLM"/>
    </source>
</evidence>
<dbReference type="EMBL" id="CP099799">
    <property type="protein sequence ID" value="USR99975.1"/>
    <property type="molecule type" value="Genomic_DNA"/>
</dbReference>
<dbReference type="KEGG" id="csep:CP523_02435"/>
<proteinExistence type="predicted"/>
<dbReference type="AlphaFoldDB" id="A0A9N7JK93"/>
<dbReference type="Proteomes" id="UP001055437">
    <property type="component" value="Chromosome"/>
</dbReference>
<evidence type="ECO:0000313" key="3">
    <source>
        <dbReference type="Proteomes" id="UP000280586"/>
    </source>
</evidence>
<reference evidence="1 3" key="1">
    <citation type="submission" date="2017-09" db="EMBL/GenBank/DDBJ databases">
        <authorList>
            <person name="Thomas P."/>
            <person name="Seyboldt C."/>
        </authorList>
    </citation>
    <scope>NUCLEOTIDE SEQUENCE [LARGE SCALE GENOMIC DNA]</scope>
    <source>
        <strain evidence="1 3">DSM 7534</strain>
    </source>
</reference>
<evidence type="ECO:0000313" key="4">
    <source>
        <dbReference type="Proteomes" id="UP001055437"/>
    </source>
</evidence>
<dbReference type="SUPFAM" id="SSF89360">
    <property type="entry name" value="HesB-like domain"/>
    <property type="match status" value="1"/>
</dbReference>